<evidence type="ECO:0000313" key="9">
    <source>
        <dbReference type="Proteomes" id="UP000256269"/>
    </source>
</evidence>
<dbReference type="Gene3D" id="1.10.630.10">
    <property type="entry name" value="Cytochrome P450"/>
    <property type="match status" value="1"/>
</dbReference>
<dbReference type="InterPro" id="IPR017972">
    <property type="entry name" value="Cyt_P450_CS"/>
</dbReference>
<dbReference type="GO" id="GO:0004497">
    <property type="term" value="F:monooxygenase activity"/>
    <property type="evidence" value="ECO:0007669"/>
    <property type="project" value="UniProtKB-KW"/>
</dbReference>
<dbReference type="OrthoDB" id="4133219at2"/>
<dbReference type="EMBL" id="QUNO01000006">
    <property type="protein sequence ID" value="REH46934.1"/>
    <property type="molecule type" value="Genomic_DNA"/>
</dbReference>
<sequence>MSDFADRWGLNPAHFWLRGKEPERIVEHDEKMGIWNVYGYPEAAEIIGDPVTFSSDSSRLLPDAEDKDEYSEGDLLQMAEPEHTNLRKQVGRVFSPAAVAKLGARITELATGILDELAGRDRIDLIKDFADPMSGILFCEILGIPPGDRELFRLIQQSIDSPVPISTVPPEDGEESYLEAQLAHLQPLRERLAEHVDGHRKNPSDDLLGVLTGLTKLDGTGLNDNEVTNFAIIMLGAGHLTSTVLIGNTGLLLDEFPDQAARVRADRALVPSVIEESLRFLTPAAATYRATTAEVKVGDTVIPKDQIVQVWYAAANRDPRQFERPHEFDPGRDPNPHFGFGRGIHYCLGAHMARLEGRIVFNLLLDRFPAMRTDPADPPSFFGAPDFIGLHSLPVRVN</sequence>
<proteinExistence type="inferred from homology"/>
<dbReference type="SUPFAM" id="SSF48264">
    <property type="entry name" value="Cytochrome P450"/>
    <property type="match status" value="1"/>
</dbReference>
<keyword evidence="6 7" id="KW-0503">Monooxygenase</keyword>
<keyword evidence="5 7" id="KW-0408">Iron</keyword>
<evidence type="ECO:0000256" key="7">
    <source>
        <dbReference type="RuleBase" id="RU000461"/>
    </source>
</evidence>
<dbReference type="FunFam" id="1.10.630.10:FF:000018">
    <property type="entry name" value="Cytochrome P450 monooxygenase"/>
    <property type="match status" value="1"/>
</dbReference>
<gene>
    <name evidence="8" type="ORF">BCF44_10698</name>
</gene>
<comment type="similarity">
    <text evidence="1 7">Belongs to the cytochrome P450 family.</text>
</comment>
<reference evidence="8 9" key="1">
    <citation type="submission" date="2018-08" db="EMBL/GenBank/DDBJ databases">
        <title>Genomic Encyclopedia of Archaeal and Bacterial Type Strains, Phase II (KMG-II): from individual species to whole genera.</title>
        <authorList>
            <person name="Goeker M."/>
        </authorList>
    </citation>
    <scope>NUCLEOTIDE SEQUENCE [LARGE SCALE GENOMIC DNA]</scope>
    <source>
        <strain evidence="8 9">DSM 45791</strain>
    </source>
</reference>
<evidence type="ECO:0000256" key="2">
    <source>
        <dbReference type="ARBA" id="ARBA00022617"/>
    </source>
</evidence>
<dbReference type="InterPro" id="IPR036396">
    <property type="entry name" value="Cyt_P450_sf"/>
</dbReference>
<evidence type="ECO:0000256" key="3">
    <source>
        <dbReference type="ARBA" id="ARBA00022723"/>
    </source>
</evidence>
<dbReference type="RefSeq" id="WP_116175616.1">
    <property type="nucleotide sequence ID" value="NZ_CP144375.1"/>
</dbReference>
<evidence type="ECO:0000256" key="1">
    <source>
        <dbReference type="ARBA" id="ARBA00010617"/>
    </source>
</evidence>
<dbReference type="InterPro" id="IPR002397">
    <property type="entry name" value="Cyt_P450_B"/>
</dbReference>
<dbReference type="InterPro" id="IPR001128">
    <property type="entry name" value="Cyt_P450"/>
</dbReference>
<dbReference type="PRINTS" id="PR00359">
    <property type="entry name" value="BP450"/>
</dbReference>
<evidence type="ECO:0000256" key="4">
    <source>
        <dbReference type="ARBA" id="ARBA00023002"/>
    </source>
</evidence>
<dbReference type="GO" id="GO:0020037">
    <property type="term" value="F:heme binding"/>
    <property type="evidence" value="ECO:0007669"/>
    <property type="project" value="InterPro"/>
</dbReference>
<evidence type="ECO:0000256" key="6">
    <source>
        <dbReference type="ARBA" id="ARBA00023033"/>
    </source>
</evidence>
<evidence type="ECO:0008006" key="10">
    <source>
        <dbReference type="Google" id="ProtNLM"/>
    </source>
</evidence>
<keyword evidence="3 7" id="KW-0479">Metal-binding</keyword>
<keyword evidence="2 7" id="KW-0349">Heme</keyword>
<name>A0A3E0HKD2_9PSEU</name>
<dbReference type="PANTHER" id="PTHR46696">
    <property type="entry name" value="P450, PUTATIVE (EUROFUNG)-RELATED"/>
    <property type="match status" value="1"/>
</dbReference>
<dbReference type="PANTHER" id="PTHR46696:SF1">
    <property type="entry name" value="CYTOCHROME P450 YJIB-RELATED"/>
    <property type="match status" value="1"/>
</dbReference>
<dbReference type="GO" id="GO:0016705">
    <property type="term" value="F:oxidoreductase activity, acting on paired donors, with incorporation or reduction of molecular oxygen"/>
    <property type="evidence" value="ECO:0007669"/>
    <property type="project" value="InterPro"/>
</dbReference>
<evidence type="ECO:0000256" key="5">
    <source>
        <dbReference type="ARBA" id="ARBA00023004"/>
    </source>
</evidence>
<dbReference type="AlphaFoldDB" id="A0A3E0HKD2"/>
<dbReference type="PROSITE" id="PS00086">
    <property type="entry name" value="CYTOCHROME_P450"/>
    <property type="match status" value="1"/>
</dbReference>
<protein>
    <recommendedName>
        <fullName evidence="10">Cytochrome P450</fullName>
    </recommendedName>
</protein>
<keyword evidence="9" id="KW-1185">Reference proteome</keyword>
<comment type="caution">
    <text evidence="8">The sequence shown here is derived from an EMBL/GenBank/DDBJ whole genome shotgun (WGS) entry which is preliminary data.</text>
</comment>
<dbReference type="Proteomes" id="UP000256269">
    <property type="component" value="Unassembled WGS sequence"/>
</dbReference>
<evidence type="ECO:0000313" key="8">
    <source>
        <dbReference type="EMBL" id="REH46934.1"/>
    </source>
</evidence>
<accession>A0A3E0HKD2</accession>
<dbReference type="Pfam" id="PF00067">
    <property type="entry name" value="p450"/>
    <property type="match status" value="1"/>
</dbReference>
<keyword evidence="4 7" id="KW-0560">Oxidoreductase</keyword>
<dbReference type="GO" id="GO:0005506">
    <property type="term" value="F:iron ion binding"/>
    <property type="evidence" value="ECO:0007669"/>
    <property type="project" value="InterPro"/>
</dbReference>
<organism evidence="8 9">
    <name type="scientific">Kutzneria buriramensis</name>
    <dbReference type="NCBI Taxonomy" id="1045776"/>
    <lineage>
        <taxon>Bacteria</taxon>
        <taxon>Bacillati</taxon>
        <taxon>Actinomycetota</taxon>
        <taxon>Actinomycetes</taxon>
        <taxon>Pseudonocardiales</taxon>
        <taxon>Pseudonocardiaceae</taxon>
        <taxon>Kutzneria</taxon>
    </lineage>
</organism>